<evidence type="ECO:0000256" key="7">
    <source>
        <dbReference type="ARBA" id="ARBA00048220"/>
    </source>
</evidence>
<dbReference type="InterPro" id="IPR051060">
    <property type="entry name" value="Carbamoyltrans_HypF-like"/>
</dbReference>
<dbReference type="PANTHER" id="PTHR42959">
    <property type="entry name" value="CARBAMOYLTRANSFERASE"/>
    <property type="match status" value="1"/>
</dbReference>
<protein>
    <recommendedName>
        <fullName evidence="8">Carbamoyl phosphate-converting enzyme HypF</fullName>
    </recommendedName>
    <alternativeName>
        <fullName evidence="9">[NiFe]-hydrogenase maturation factor HypF</fullName>
    </alternativeName>
</protein>
<dbReference type="Pfam" id="PF22521">
    <property type="entry name" value="HypF_C_2"/>
    <property type="match status" value="1"/>
</dbReference>
<comment type="pathway">
    <text evidence="1">Protein modification; [NiFe] hydrogenase maturation.</text>
</comment>
<accession>A0A0F9XCC9</accession>
<evidence type="ECO:0000256" key="4">
    <source>
        <dbReference type="ARBA" id="ARBA00022723"/>
    </source>
</evidence>
<keyword evidence="3" id="KW-0436">Ligase</keyword>
<dbReference type="GO" id="GO:0051604">
    <property type="term" value="P:protein maturation"/>
    <property type="evidence" value="ECO:0007669"/>
    <property type="project" value="TreeGrafter"/>
</dbReference>
<dbReference type="SUPFAM" id="SSF55821">
    <property type="entry name" value="YrdC/RibB"/>
    <property type="match status" value="1"/>
</dbReference>
<keyword evidence="6" id="KW-0862">Zinc</keyword>
<dbReference type="PANTHER" id="PTHR42959:SF1">
    <property type="entry name" value="CARBAMOYLTRANSFERASE HYPF"/>
    <property type="match status" value="1"/>
</dbReference>
<dbReference type="GO" id="GO:0016874">
    <property type="term" value="F:ligase activity"/>
    <property type="evidence" value="ECO:0007669"/>
    <property type="project" value="UniProtKB-KW"/>
</dbReference>
<dbReference type="InterPro" id="IPR036046">
    <property type="entry name" value="Acylphosphatase-like_dom_sf"/>
</dbReference>
<sequence>MADKRHHRAGLTVTGQVQGVGFRPFVYRLATAEALTGWVLNAPAGVTVEVQGDRAAVDRFVDRLGRELPPLASIERCDRQDVAPVAGEKHFEIRQSIGGEMTDAQVTVDTAACQDCLRELRDAGDPRFGYPFINCTNCGPRYSIVRRIPYDRPNTTMADFAMCRLCAGQYGDPGDRRFHAQPVACAVCGPAVWLVDVHGKQIECDDAIAAAAEMLTGGRIVAIKGLGGFQLCCRGDDEHAVGRLRRRKRRDAKPFALMASDLAAARELAEIDAAAADLLAGPLRPIVLLPSRRDAPVAGAVADGLATLGVMLAYTPLHHLLFDALGQGGYSGPLVATSGNWSDEPLVKDNDSAIAHLGRIADAVLLHNRPIARRVDDSVVQQSADGAMMVLRRARGYAPRPVGLDVLADAPAVLAVGGELNNAICLFRGGRAVVSEHIGDLKDGRTYRHFIDVIGHLEELFDIQPQMLAADMHPQYLSTEYALRRHRGDLAGREALPIIRVQHHHAHIVSCMADNGVSDPVIGLACDGVGYGDDGAVWGCEILRADFATCERLGHLRYLPLVGGDAAAAEPWRVAVAALVETFGEDAGRWIDRLEIDADGEQIDSALEMLSLGVNCPPASSLGRWFDAVAALAGVAQANRYEGEAPMRLEGAIAGGIEEAYPFRLESIGPFAIDLRPMVEQIVADLVGGEGAGVVAAKFHNTVAGFLRASALRAREQTGIATAALSGGCFANRYLTARLAAALAGDGFTVLRHRSIPCGDGGVALGQAVVAAARLQAGVAAGTVRSQRGK</sequence>
<proteinExistence type="inferred from homology"/>
<dbReference type="PROSITE" id="PS51160">
    <property type="entry name" value="ACYLPHOSPHATASE_3"/>
    <property type="match status" value="1"/>
</dbReference>
<evidence type="ECO:0000256" key="9">
    <source>
        <dbReference type="ARBA" id="ARBA00078219"/>
    </source>
</evidence>
<dbReference type="Gene3D" id="3.30.420.360">
    <property type="match status" value="1"/>
</dbReference>
<evidence type="ECO:0000259" key="10">
    <source>
        <dbReference type="PROSITE" id="PS51160"/>
    </source>
</evidence>
<evidence type="ECO:0000256" key="2">
    <source>
        <dbReference type="ARBA" id="ARBA00008097"/>
    </source>
</evidence>
<evidence type="ECO:0000256" key="3">
    <source>
        <dbReference type="ARBA" id="ARBA00022598"/>
    </source>
</evidence>
<dbReference type="Gene3D" id="3.30.420.40">
    <property type="match status" value="1"/>
</dbReference>
<comment type="caution">
    <text evidence="12">The sequence shown here is derived from an EMBL/GenBank/DDBJ whole genome shotgun (WGS) entry which is preliminary data.</text>
</comment>
<dbReference type="GO" id="GO:0016743">
    <property type="term" value="F:carboxyl- or carbamoyltransferase activity"/>
    <property type="evidence" value="ECO:0007669"/>
    <property type="project" value="InterPro"/>
</dbReference>
<dbReference type="InterPro" id="IPR041440">
    <property type="entry name" value="HypF_C"/>
</dbReference>
<dbReference type="PIRSF" id="PIRSF006256">
    <property type="entry name" value="CMPcnvr_hdrg_mat"/>
    <property type="match status" value="1"/>
</dbReference>
<keyword evidence="4" id="KW-0479">Metal-binding</keyword>
<evidence type="ECO:0000313" key="12">
    <source>
        <dbReference type="EMBL" id="KKN89383.1"/>
    </source>
</evidence>
<dbReference type="FunFam" id="3.30.420.40:FF:000124">
    <property type="entry name" value="Carbamoyltransferase HypF"/>
    <property type="match status" value="1"/>
</dbReference>
<dbReference type="NCBIfam" id="TIGR00143">
    <property type="entry name" value="hypF"/>
    <property type="match status" value="1"/>
</dbReference>
<evidence type="ECO:0000256" key="8">
    <source>
        <dbReference type="ARBA" id="ARBA00075001"/>
    </source>
</evidence>
<comment type="catalytic activity">
    <reaction evidence="7">
        <text>C-terminal L-cysteinyl-[HypE protein] + carbamoyl phosphate + ATP + H2O = C-terminal S-carboxamide-L-cysteinyl-[HypE protein] + AMP + phosphate + diphosphate + H(+)</text>
        <dbReference type="Rhea" id="RHEA:55636"/>
        <dbReference type="Rhea" id="RHEA-COMP:14247"/>
        <dbReference type="Rhea" id="RHEA-COMP:14392"/>
        <dbReference type="ChEBI" id="CHEBI:15377"/>
        <dbReference type="ChEBI" id="CHEBI:15378"/>
        <dbReference type="ChEBI" id="CHEBI:30616"/>
        <dbReference type="ChEBI" id="CHEBI:33019"/>
        <dbReference type="ChEBI" id="CHEBI:43474"/>
        <dbReference type="ChEBI" id="CHEBI:58228"/>
        <dbReference type="ChEBI" id="CHEBI:76913"/>
        <dbReference type="ChEBI" id="CHEBI:139126"/>
        <dbReference type="ChEBI" id="CHEBI:456215"/>
    </reaction>
</comment>
<dbReference type="SUPFAM" id="SSF54975">
    <property type="entry name" value="Acylphosphatase/BLUF domain-like"/>
    <property type="match status" value="1"/>
</dbReference>
<dbReference type="Gene3D" id="3.90.870.50">
    <property type="match status" value="1"/>
</dbReference>
<dbReference type="EMBL" id="LAZR01000119">
    <property type="protein sequence ID" value="KKN89383.1"/>
    <property type="molecule type" value="Genomic_DNA"/>
</dbReference>
<evidence type="ECO:0000256" key="6">
    <source>
        <dbReference type="ARBA" id="ARBA00022833"/>
    </source>
</evidence>
<dbReference type="Pfam" id="PF17788">
    <property type="entry name" value="HypF_C"/>
    <property type="match status" value="1"/>
</dbReference>
<evidence type="ECO:0000256" key="1">
    <source>
        <dbReference type="ARBA" id="ARBA00004711"/>
    </source>
</evidence>
<feature type="domain" description="Acylphosphatase-like" evidence="10">
    <location>
        <begin position="8"/>
        <end position="95"/>
    </location>
</feature>
<dbReference type="Pfam" id="PF07503">
    <property type="entry name" value="zf-HYPF"/>
    <property type="match status" value="2"/>
</dbReference>
<gene>
    <name evidence="12" type="ORF">LCGC14_0238900</name>
</gene>
<dbReference type="GO" id="GO:0008270">
    <property type="term" value="F:zinc ion binding"/>
    <property type="evidence" value="ECO:0007669"/>
    <property type="project" value="UniProtKB-KW"/>
</dbReference>
<feature type="domain" description="YrdC-like" evidence="11">
    <location>
        <begin position="205"/>
        <end position="396"/>
    </location>
</feature>
<evidence type="ECO:0000259" key="11">
    <source>
        <dbReference type="PROSITE" id="PS51163"/>
    </source>
</evidence>
<dbReference type="InterPro" id="IPR001792">
    <property type="entry name" value="Acylphosphatase-like_dom"/>
</dbReference>
<name>A0A0F9XCC9_9ZZZZ</name>
<dbReference type="InterPro" id="IPR017945">
    <property type="entry name" value="DHBP_synth_RibB-like_a/b_dom"/>
</dbReference>
<dbReference type="PROSITE" id="PS00150">
    <property type="entry name" value="ACYLPHOSPHATASE_1"/>
    <property type="match status" value="1"/>
</dbReference>
<dbReference type="UniPathway" id="UPA00335"/>
<dbReference type="InterPro" id="IPR006070">
    <property type="entry name" value="Sua5-like_dom"/>
</dbReference>
<dbReference type="Pfam" id="PF01300">
    <property type="entry name" value="Sua5_yciO_yrdC"/>
    <property type="match status" value="1"/>
</dbReference>
<evidence type="ECO:0000256" key="5">
    <source>
        <dbReference type="ARBA" id="ARBA00022771"/>
    </source>
</evidence>
<dbReference type="InterPro" id="IPR011125">
    <property type="entry name" value="Znf_HypF"/>
</dbReference>
<keyword evidence="5" id="KW-0863">Zinc-finger</keyword>
<dbReference type="GO" id="GO:0003725">
    <property type="term" value="F:double-stranded RNA binding"/>
    <property type="evidence" value="ECO:0007669"/>
    <property type="project" value="InterPro"/>
</dbReference>
<organism evidence="12">
    <name type="scientific">marine sediment metagenome</name>
    <dbReference type="NCBI Taxonomy" id="412755"/>
    <lineage>
        <taxon>unclassified sequences</taxon>
        <taxon>metagenomes</taxon>
        <taxon>ecological metagenomes</taxon>
    </lineage>
</organism>
<dbReference type="AlphaFoldDB" id="A0A0F9XCC9"/>
<dbReference type="InterPro" id="IPR017968">
    <property type="entry name" value="Acylphosphatase_CS"/>
</dbReference>
<dbReference type="Gene3D" id="3.30.110.120">
    <property type="match status" value="1"/>
</dbReference>
<comment type="similarity">
    <text evidence="2">Belongs to the carbamoyltransferase HypF family.</text>
</comment>
<dbReference type="InterPro" id="IPR055128">
    <property type="entry name" value="HypF_C_2"/>
</dbReference>
<dbReference type="InterPro" id="IPR004421">
    <property type="entry name" value="Carbamoyltransferase_HypF"/>
</dbReference>
<reference evidence="12" key="1">
    <citation type="journal article" date="2015" name="Nature">
        <title>Complex archaea that bridge the gap between prokaryotes and eukaryotes.</title>
        <authorList>
            <person name="Spang A."/>
            <person name="Saw J.H."/>
            <person name="Jorgensen S.L."/>
            <person name="Zaremba-Niedzwiedzka K."/>
            <person name="Martijn J."/>
            <person name="Lind A.E."/>
            <person name="van Eijk R."/>
            <person name="Schleper C."/>
            <person name="Guy L."/>
            <person name="Ettema T.J."/>
        </authorList>
    </citation>
    <scope>NUCLEOTIDE SEQUENCE</scope>
</reference>
<dbReference type="PROSITE" id="PS51163">
    <property type="entry name" value="YRDC"/>
    <property type="match status" value="1"/>
</dbReference>
<dbReference type="Pfam" id="PF00708">
    <property type="entry name" value="Acylphosphatase"/>
    <property type="match status" value="1"/>
</dbReference>